<evidence type="ECO:0000313" key="1">
    <source>
        <dbReference type="EMBL" id="MBP2415702.1"/>
    </source>
</evidence>
<organism evidence="1 2">
    <name type="scientific">Microlunatus capsulatus</name>
    <dbReference type="NCBI Taxonomy" id="99117"/>
    <lineage>
        <taxon>Bacteria</taxon>
        <taxon>Bacillati</taxon>
        <taxon>Actinomycetota</taxon>
        <taxon>Actinomycetes</taxon>
        <taxon>Propionibacteriales</taxon>
        <taxon>Propionibacteriaceae</taxon>
        <taxon>Microlunatus</taxon>
    </lineage>
</organism>
<protein>
    <recommendedName>
        <fullName evidence="3">DUF2332 family protein</fullName>
    </recommendedName>
</protein>
<accession>A0ABS4Z3T2</accession>
<dbReference type="InterPro" id="IPR011200">
    <property type="entry name" value="UCP012608"/>
</dbReference>
<proteinExistence type="predicted"/>
<gene>
    <name evidence="1" type="ORF">JOF54_000624</name>
</gene>
<evidence type="ECO:0008006" key="3">
    <source>
        <dbReference type="Google" id="ProtNLM"/>
    </source>
</evidence>
<keyword evidence="2" id="KW-1185">Reference proteome</keyword>
<evidence type="ECO:0000313" key="2">
    <source>
        <dbReference type="Proteomes" id="UP000758168"/>
    </source>
</evidence>
<comment type="caution">
    <text evidence="1">The sequence shown here is derived from an EMBL/GenBank/DDBJ whole genome shotgun (WGS) entry which is preliminary data.</text>
</comment>
<reference evidence="1 2" key="1">
    <citation type="submission" date="2021-03" db="EMBL/GenBank/DDBJ databases">
        <title>Sequencing the genomes of 1000 actinobacteria strains.</title>
        <authorList>
            <person name="Klenk H.-P."/>
        </authorList>
    </citation>
    <scope>NUCLEOTIDE SEQUENCE [LARGE SCALE GENOMIC DNA]</scope>
    <source>
        <strain evidence="1 2">DSM 12936</strain>
    </source>
</reference>
<dbReference type="Pfam" id="PF10094">
    <property type="entry name" value="DUF2332"/>
    <property type="match status" value="1"/>
</dbReference>
<dbReference type="EMBL" id="JAGIOB010000001">
    <property type="protein sequence ID" value="MBP2415702.1"/>
    <property type="molecule type" value="Genomic_DNA"/>
</dbReference>
<dbReference type="Proteomes" id="UP000758168">
    <property type="component" value="Unassembled WGS sequence"/>
</dbReference>
<dbReference type="RefSeq" id="WP_210052895.1">
    <property type="nucleotide sequence ID" value="NZ_JAGIOB010000001.1"/>
</dbReference>
<name>A0ABS4Z3T2_9ACTN</name>
<sequence>MASAGGVAARYREAARALAPTAPRQAAAATGLAGAADAVRLLEAFPARARRPAAVLAALHDLVLADRAPVLAAAWAAGDGAAAADAAVATLQDEPGAVAERASRRLRTEEVGRHAVLRPLVAEAARRAGAAAVGLVGLGCSAGFDLHLDRVGVRYDAGPVQGDPTSPRQVAASVVGGRAVPTTRLPAVLARVGVDREPLDVADDDAARWLHACLGPDAPAAARVALEAEVVLARAVPRVLLAGDVVDLLPTALARVPAGALPVVTTTWALGRLSPGDRARFADGLRTAAERRPLAWVSAEGVGVAPGVPTLGDRPASGHSILAVTFLDSGAGRVEALGRCWSRGRQLSWLVDDGPGWETRSVAP</sequence>